<sequence length="468" mass="51687">MSTTTHLAQLRQILTPSDILTDDGLIAPFCTDQRNRYQGQVFAVLQPHTVKSVQNILRYCQQQHIPVTPQGGNTGLCGGATPHASIAGKGIILSLSKLNRMRQLNLADNTITVEAGMILAEVQAAARDANRYFPLSLASEGTCQIGGNIACNAGGLNVVRYGTMRDLVLGLEYVLANGELVSHLYPLHKNTSGYEMYQQIIGSEGTLAIITAATLKLFAPPQSVLTAWVGVENIHAATSLLSTLKNHFAERLSSYELISHDALSLSASYSQLREPTSANWHILLELSDSLPEQDLTEPLISVLEQGNWLNTVIAQSENDRQHLWTLRENISAAQRSLGASIKHDIVVPIEHVADFVENCQQQLARIFPQTKTILFGHLGDGSLHYNVFIADIFSNDVYHYEDNINQLVYEQVLHHHGSIAAEHGIGQLKNQWLPRVRSNAEIKWMWAQKHYLDPQGILNPGKVLPPQT</sequence>
<protein>
    <submittedName>
        <fullName evidence="6">Oxidoreductase</fullName>
    </submittedName>
</protein>
<dbReference type="PANTHER" id="PTHR43716">
    <property type="entry name" value="D-2-HYDROXYGLUTARATE DEHYDROGENASE, MITOCHONDRIAL"/>
    <property type="match status" value="1"/>
</dbReference>
<proteinExistence type="inferred from homology"/>
<dbReference type="SUPFAM" id="SSF55103">
    <property type="entry name" value="FAD-linked oxidases, C-terminal domain"/>
    <property type="match status" value="1"/>
</dbReference>
<dbReference type="InterPro" id="IPR036318">
    <property type="entry name" value="FAD-bd_PCMH-like_sf"/>
</dbReference>
<evidence type="ECO:0000256" key="4">
    <source>
        <dbReference type="ARBA" id="ARBA00022827"/>
    </source>
</evidence>
<dbReference type="Pfam" id="PF02913">
    <property type="entry name" value="FAD-oxidase_C"/>
    <property type="match status" value="1"/>
</dbReference>
<evidence type="ECO:0000256" key="1">
    <source>
        <dbReference type="ARBA" id="ARBA00001974"/>
    </source>
</evidence>
<feature type="domain" description="FAD-binding PCMH-type" evidence="5">
    <location>
        <begin position="37"/>
        <end position="220"/>
    </location>
</feature>
<keyword evidence="4" id="KW-0274">FAD</keyword>
<dbReference type="PROSITE" id="PS51387">
    <property type="entry name" value="FAD_PCMH"/>
    <property type="match status" value="1"/>
</dbReference>
<dbReference type="InterPro" id="IPR016164">
    <property type="entry name" value="FAD-linked_Oxase-like_C"/>
</dbReference>
<dbReference type="Gene3D" id="3.30.70.2190">
    <property type="match status" value="1"/>
</dbReference>
<dbReference type="Proteomes" id="UP000231293">
    <property type="component" value="Unassembled WGS sequence"/>
</dbReference>
<dbReference type="InterPro" id="IPR051264">
    <property type="entry name" value="FAD-oxidored/transferase_4"/>
</dbReference>
<dbReference type="InterPro" id="IPR004113">
    <property type="entry name" value="FAD-bd_oxidored_4_C"/>
</dbReference>
<evidence type="ECO:0000313" key="7">
    <source>
        <dbReference type="Proteomes" id="UP000231293"/>
    </source>
</evidence>
<dbReference type="InterPro" id="IPR016166">
    <property type="entry name" value="FAD-bd_PCMH"/>
</dbReference>
<name>A0A2N9WR68_9NEIS</name>
<dbReference type="Gene3D" id="3.30.43.10">
    <property type="entry name" value="Uridine Diphospho-n-acetylenolpyruvylglucosamine Reductase, domain 2"/>
    <property type="match status" value="1"/>
</dbReference>
<comment type="similarity">
    <text evidence="2">Belongs to the FAD-binding oxidoreductase/transferase type 4 family.</text>
</comment>
<dbReference type="RefSeq" id="WP_100114258.1">
    <property type="nucleotide sequence ID" value="NZ_MDVB01000118.1"/>
</dbReference>
<dbReference type="SUPFAM" id="SSF56176">
    <property type="entry name" value="FAD-binding/transporter-associated domain-like"/>
    <property type="match status" value="1"/>
</dbReference>
<keyword evidence="3" id="KW-0285">Flavoprotein</keyword>
<dbReference type="EMBL" id="MDVB01000118">
    <property type="protein sequence ID" value="PIT12357.1"/>
    <property type="molecule type" value="Genomic_DNA"/>
</dbReference>
<dbReference type="PANTHER" id="PTHR43716:SF2">
    <property type="entry name" value="BLL6224 PROTEIN"/>
    <property type="match status" value="1"/>
</dbReference>
<dbReference type="GO" id="GO:0003824">
    <property type="term" value="F:catalytic activity"/>
    <property type="evidence" value="ECO:0007669"/>
    <property type="project" value="InterPro"/>
</dbReference>
<dbReference type="InterPro" id="IPR006094">
    <property type="entry name" value="Oxid_FAD_bind_N"/>
</dbReference>
<evidence type="ECO:0000256" key="2">
    <source>
        <dbReference type="ARBA" id="ARBA00008000"/>
    </source>
</evidence>
<dbReference type="GO" id="GO:0022904">
    <property type="term" value="P:respiratory electron transport chain"/>
    <property type="evidence" value="ECO:0007669"/>
    <property type="project" value="TreeGrafter"/>
</dbReference>
<accession>A0A2N9WR68</accession>
<comment type="caution">
    <text evidence="6">The sequence shown here is derived from an EMBL/GenBank/DDBJ whole genome shotgun (WGS) entry which is preliminary data.</text>
</comment>
<dbReference type="FunFam" id="1.10.45.10:FF:000001">
    <property type="entry name" value="D-lactate dehydrogenase mitochondrial"/>
    <property type="match status" value="1"/>
</dbReference>
<organism evidence="6 7">
    <name type="scientific">Snodgrassella alvi</name>
    <dbReference type="NCBI Taxonomy" id="1196083"/>
    <lineage>
        <taxon>Bacteria</taxon>
        <taxon>Pseudomonadati</taxon>
        <taxon>Pseudomonadota</taxon>
        <taxon>Betaproteobacteria</taxon>
        <taxon>Neisseriales</taxon>
        <taxon>Neisseriaceae</taxon>
        <taxon>Snodgrassella</taxon>
    </lineage>
</organism>
<dbReference type="GO" id="GO:0071949">
    <property type="term" value="F:FAD binding"/>
    <property type="evidence" value="ECO:0007669"/>
    <property type="project" value="InterPro"/>
</dbReference>
<dbReference type="Pfam" id="PF01565">
    <property type="entry name" value="FAD_binding_4"/>
    <property type="match status" value="1"/>
</dbReference>
<dbReference type="AlphaFoldDB" id="A0A2N9WR68"/>
<dbReference type="Gene3D" id="1.10.45.10">
    <property type="entry name" value="Vanillyl-alcohol Oxidase, Chain A, domain 4"/>
    <property type="match status" value="1"/>
</dbReference>
<comment type="cofactor">
    <cofactor evidence="1">
        <name>FAD</name>
        <dbReference type="ChEBI" id="CHEBI:57692"/>
    </cofactor>
</comment>
<dbReference type="InterPro" id="IPR016167">
    <property type="entry name" value="FAD-bd_PCMH_sub1"/>
</dbReference>
<dbReference type="InterPro" id="IPR016171">
    <property type="entry name" value="Vanillyl_alc_oxidase_C-sub2"/>
</dbReference>
<evidence type="ECO:0000259" key="5">
    <source>
        <dbReference type="PROSITE" id="PS51387"/>
    </source>
</evidence>
<dbReference type="Gene3D" id="3.30.465.10">
    <property type="match status" value="1"/>
</dbReference>
<dbReference type="InterPro" id="IPR016169">
    <property type="entry name" value="FAD-bd_PCMH_sub2"/>
</dbReference>
<evidence type="ECO:0000313" key="6">
    <source>
        <dbReference type="EMBL" id="PIT12357.1"/>
    </source>
</evidence>
<evidence type="ECO:0000256" key="3">
    <source>
        <dbReference type="ARBA" id="ARBA00022630"/>
    </source>
</evidence>
<dbReference type="Gene3D" id="3.30.70.2740">
    <property type="match status" value="1"/>
</dbReference>
<gene>
    <name evidence="6" type="ORF">BGI32_10355</name>
</gene>
<reference evidence="6 7" key="1">
    <citation type="journal article" date="2017" name="MBio">
        <title>Type VI secretion-mediated competition in the bee gut microbiome.</title>
        <authorList>
            <person name="Steele M.I."/>
            <person name="Kwong W.K."/>
            <person name="Powell J.E."/>
            <person name="Whiteley M."/>
            <person name="Moran N.A."/>
        </authorList>
    </citation>
    <scope>NUCLEOTIDE SEQUENCE [LARGE SCALE GENOMIC DNA]</scope>
    <source>
        <strain evidence="6 7">App2-2</strain>
    </source>
</reference>